<dbReference type="GO" id="GO:0008119">
    <property type="term" value="F:thiopurine S-methyltransferase activity"/>
    <property type="evidence" value="ECO:0007669"/>
    <property type="project" value="TreeGrafter"/>
</dbReference>
<dbReference type="OrthoDB" id="5288703at2"/>
<keyword evidence="3" id="KW-0949">S-adenosyl-L-methionine</keyword>
<evidence type="ECO:0000256" key="2">
    <source>
        <dbReference type="ARBA" id="ARBA00022679"/>
    </source>
</evidence>
<gene>
    <name evidence="4" type="ORF">Ga0123461_2044</name>
</gene>
<accession>A0A2K8KZK2</accession>
<dbReference type="SUPFAM" id="SSF53335">
    <property type="entry name" value="S-adenosyl-L-methionine-dependent methyltransferases"/>
    <property type="match status" value="1"/>
</dbReference>
<keyword evidence="1 4" id="KW-0489">Methyltransferase</keyword>
<dbReference type="RefSeq" id="WP_100278214.1">
    <property type="nucleotide sequence ID" value="NZ_CP018799.1"/>
</dbReference>
<dbReference type="InterPro" id="IPR008854">
    <property type="entry name" value="TPMT"/>
</dbReference>
<dbReference type="GO" id="GO:0032259">
    <property type="term" value="P:methylation"/>
    <property type="evidence" value="ECO:0007669"/>
    <property type="project" value="UniProtKB-KW"/>
</dbReference>
<name>A0A2K8KZK2_MARES</name>
<dbReference type="Gene3D" id="3.40.50.150">
    <property type="entry name" value="Vaccinia Virus protein VP39"/>
    <property type="match status" value="1"/>
</dbReference>
<dbReference type="KEGG" id="maes:Ga0123461_2044"/>
<keyword evidence="5" id="KW-1185">Reference proteome</keyword>
<dbReference type="Proteomes" id="UP000231701">
    <property type="component" value="Chromosome"/>
</dbReference>
<dbReference type="PANTHER" id="PTHR10259:SF11">
    <property type="entry name" value="THIOPURINE S-METHYLTRANSFERASE"/>
    <property type="match status" value="1"/>
</dbReference>
<dbReference type="PROSITE" id="PS51585">
    <property type="entry name" value="SAM_MT_TPMT"/>
    <property type="match status" value="1"/>
</dbReference>
<proteinExistence type="predicted"/>
<protein>
    <submittedName>
        <fullName evidence="4">Thiopurine S-methyltransferase (TPMT)</fullName>
    </submittedName>
</protein>
<dbReference type="InterPro" id="IPR029063">
    <property type="entry name" value="SAM-dependent_MTases_sf"/>
</dbReference>
<keyword evidence="2 4" id="KW-0808">Transferase</keyword>
<evidence type="ECO:0000256" key="1">
    <source>
        <dbReference type="ARBA" id="ARBA00022603"/>
    </source>
</evidence>
<evidence type="ECO:0000313" key="4">
    <source>
        <dbReference type="EMBL" id="ATX80450.1"/>
    </source>
</evidence>
<reference evidence="4 5" key="1">
    <citation type="submission" date="2016-12" db="EMBL/GenBank/DDBJ databases">
        <title>Isolation and genomic insights into novel planktonic Zetaproteobacteria from stratified waters of the Chesapeake Bay.</title>
        <authorList>
            <person name="McAllister S.M."/>
            <person name="Kato S."/>
            <person name="Chan C.S."/>
            <person name="Chiu B.K."/>
            <person name="Field E.K."/>
        </authorList>
    </citation>
    <scope>NUCLEOTIDE SEQUENCE [LARGE SCALE GENOMIC DNA]</scope>
    <source>
        <strain evidence="4 5">CP-5</strain>
    </source>
</reference>
<evidence type="ECO:0000313" key="5">
    <source>
        <dbReference type="Proteomes" id="UP000231701"/>
    </source>
</evidence>
<dbReference type="Pfam" id="PF05724">
    <property type="entry name" value="TPMT"/>
    <property type="match status" value="1"/>
</dbReference>
<evidence type="ECO:0000256" key="3">
    <source>
        <dbReference type="ARBA" id="ARBA00022691"/>
    </source>
</evidence>
<dbReference type="CDD" id="cd02440">
    <property type="entry name" value="AdoMet_MTases"/>
    <property type="match status" value="1"/>
</dbReference>
<dbReference type="AlphaFoldDB" id="A0A2K8KZK2"/>
<dbReference type="PANTHER" id="PTHR10259">
    <property type="entry name" value="THIOPURINE S-METHYLTRANSFERASE"/>
    <property type="match status" value="1"/>
</dbReference>
<sequence length="189" mass="21467">MTDREFWEGKYKNKETGWDRGDASPALLDWLKELNPCRILVPGCGRGHEVIELARRGFDVTAVDIATPAIKHMQAMLEKEGLTATLIHGDLFDLELEPFDAIYEQTCLCALQPGQWSDYEQWLHNHLKPGGQLLALFMQTGVTGGPPFHCDLSEMKPLFDASRWQWPDNGNEVPHPSGRHELAHLLRRI</sequence>
<organism evidence="4 5">
    <name type="scientific">Mariprofundus aestuarium</name>
    <dbReference type="NCBI Taxonomy" id="1921086"/>
    <lineage>
        <taxon>Bacteria</taxon>
        <taxon>Pseudomonadati</taxon>
        <taxon>Pseudomonadota</taxon>
        <taxon>Candidatius Mariprofundia</taxon>
        <taxon>Mariprofundales</taxon>
        <taxon>Mariprofundaceae</taxon>
        <taxon>Mariprofundus</taxon>
    </lineage>
</organism>
<dbReference type="EMBL" id="CP018799">
    <property type="protein sequence ID" value="ATX80450.1"/>
    <property type="molecule type" value="Genomic_DNA"/>
</dbReference>